<keyword evidence="3" id="KW-1185">Reference proteome</keyword>
<evidence type="ECO:0000313" key="2">
    <source>
        <dbReference type="EMBL" id="TWU17620.1"/>
    </source>
</evidence>
<dbReference type="AlphaFoldDB" id="A0A5C6BZ63"/>
<gene>
    <name evidence="2" type="ORF">Pla144_50890</name>
</gene>
<dbReference type="Proteomes" id="UP000318437">
    <property type="component" value="Unassembled WGS sequence"/>
</dbReference>
<organism evidence="2 3">
    <name type="scientific">Bythopirellula polymerisocia</name>
    <dbReference type="NCBI Taxonomy" id="2528003"/>
    <lineage>
        <taxon>Bacteria</taxon>
        <taxon>Pseudomonadati</taxon>
        <taxon>Planctomycetota</taxon>
        <taxon>Planctomycetia</taxon>
        <taxon>Pirellulales</taxon>
        <taxon>Lacipirellulaceae</taxon>
        <taxon>Bythopirellula</taxon>
    </lineage>
</organism>
<evidence type="ECO:0000313" key="3">
    <source>
        <dbReference type="Proteomes" id="UP000318437"/>
    </source>
</evidence>
<evidence type="ECO:0000256" key="1">
    <source>
        <dbReference type="SAM" id="Phobius"/>
    </source>
</evidence>
<dbReference type="EMBL" id="SJPS01000020">
    <property type="protein sequence ID" value="TWU17620.1"/>
    <property type="molecule type" value="Genomic_DNA"/>
</dbReference>
<feature type="transmembrane region" description="Helical" evidence="1">
    <location>
        <begin position="7"/>
        <end position="29"/>
    </location>
</feature>
<name>A0A5C6BZ63_9BACT</name>
<accession>A0A5C6BZ63</accession>
<protein>
    <submittedName>
        <fullName evidence="2">Uncharacterized protein</fullName>
    </submittedName>
</protein>
<keyword evidence="1" id="KW-0812">Transmembrane</keyword>
<reference evidence="2 3" key="1">
    <citation type="submission" date="2019-02" db="EMBL/GenBank/DDBJ databases">
        <title>Deep-cultivation of Planctomycetes and their phenomic and genomic characterization uncovers novel biology.</title>
        <authorList>
            <person name="Wiegand S."/>
            <person name="Jogler M."/>
            <person name="Boedeker C."/>
            <person name="Pinto D."/>
            <person name="Vollmers J."/>
            <person name="Rivas-Marin E."/>
            <person name="Kohn T."/>
            <person name="Peeters S.H."/>
            <person name="Heuer A."/>
            <person name="Rast P."/>
            <person name="Oberbeckmann S."/>
            <person name="Bunk B."/>
            <person name="Jeske O."/>
            <person name="Meyerdierks A."/>
            <person name="Storesund J.E."/>
            <person name="Kallscheuer N."/>
            <person name="Luecker S."/>
            <person name="Lage O.M."/>
            <person name="Pohl T."/>
            <person name="Merkel B.J."/>
            <person name="Hornburger P."/>
            <person name="Mueller R.-W."/>
            <person name="Bruemmer F."/>
            <person name="Labrenz M."/>
            <person name="Spormann A.M."/>
            <person name="Op Den Camp H."/>
            <person name="Overmann J."/>
            <person name="Amann R."/>
            <person name="Jetten M.S.M."/>
            <person name="Mascher T."/>
            <person name="Medema M.H."/>
            <person name="Devos D.P."/>
            <person name="Kaster A.-K."/>
            <person name="Ovreas L."/>
            <person name="Rohde M."/>
            <person name="Galperin M.Y."/>
            <person name="Jogler C."/>
        </authorList>
    </citation>
    <scope>NUCLEOTIDE SEQUENCE [LARGE SCALE GENOMIC DNA]</scope>
    <source>
        <strain evidence="2 3">Pla144</strain>
    </source>
</reference>
<sequence length="58" mass="6438">MLKDRQEILAVGELALFIATWVVVILGAIDHYRHREHLLPGDSVAAIQGSDESPSDRK</sequence>
<proteinExistence type="predicted"/>
<keyword evidence="1" id="KW-1133">Transmembrane helix</keyword>
<dbReference type="RefSeq" id="WP_197530990.1">
    <property type="nucleotide sequence ID" value="NZ_SJPS01000020.1"/>
</dbReference>
<keyword evidence="1" id="KW-0472">Membrane</keyword>
<comment type="caution">
    <text evidence="2">The sequence shown here is derived from an EMBL/GenBank/DDBJ whole genome shotgun (WGS) entry which is preliminary data.</text>
</comment>